<dbReference type="Pfam" id="PF00211">
    <property type="entry name" value="Guanylate_cyc"/>
    <property type="match status" value="1"/>
</dbReference>
<dbReference type="InterPro" id="IPR027417">
    <property type="entry name" value="P-loop_NTPase"/>
</dbReference>
<evidence type="ECO:0000313" key="4">
    <source>
        <dbReference type="Proteomes" id="UP000753908"/>
    </source>
</evidence>
<accession>A0A951PJ89</accession>
<dbReference type="GO" id="GO:0035556">
    <property type="term" value="P:intracellular signal transduction"/>
    <property type="evidence" value="ECO:0007669"/>
    <property type="project" value="InterPro"/>
</dbReference>
<dbReference type="Gene3D" id="3.40.50.300">
    <property type="entry name" value="P-loop containing nucleotide triphosphate hydrolases"/>
    <property type="match status" value="1"/>
</dbReference>
<dbReference type="Gene3D" id="3.30.70.1230">
    <property type="entry name" value="Nucleotide cyclase"/>
    <property type="match status" value="1"/>
</dbReference>
<dbReference type="InterPro" id="IPR029787">
    <property type="entry name" value="Nucleotide_cyclase"/>
</dbReference>
<dbReference type="AlphaFoldDB" id="A0A951PJ89"/>
<organism evidence="3 4">
    <name type="scientific">Symplocastrum torsivum CPER-KK1</name>
    <dbReference type="NCBI Taxonomy" id="450513"/>
    <lineage>
        <taxon>Bacteria</taxon>
        <taxon>Bacillati</taxon>
        <taxon>Cyanobacteriota</taxon>
        <taxon>Cyanophyceae</taxon>
        <taxon>Oscillatoriophycideae</taxon>
        <taxon>Oscillatoriales</taxon>
        <taxon>Microcoleaceae</taxon>
        <taxon>Symplocastrum</taxon>
    </lineage>
</organism>
<evidence type="ECO:0000256" key="1">
    <source>
        <dbReference type="ARBA" id="ARBA00005381"/>
    </source>
</evidence>
<dbReference type="GO" id="GO:0004016">
    <property type="term" value="F:adenylate cyclase activity"/>
    <property type="evidence" value="ECO:0007669"/>
    <property type="project" value="UniProtKB-ARBA"/>
</dbReference>
<comment type="similarity">
    <text evidence="1">Belongs to the adenylyl cyclase class-3 family.</text>
</comment>
<gene>
    <name evidence="3" type="ORF">KME25_07810</name>
</gene>
<dbReference type="GO" id="GO:0006171">
    <property type="term" value="P:cAMP biosynthetic process"/>
    <property type="evidence" value="ECO:0007669"/>
    <property type="project" value="TreeGrafter"/>
</dbReference>
<sequence length="613" mass="69833">MRSQPSRRKRGVVLTLQGWQRLQRAQRQWEIQENTGNSYTLEELSELSGLSPNTIAKVQHRQVAVDRQTLESYFRAFNLTLSLDDYTNPDSDNLESGSRVMLKGQVPLDSPFYVERLPIERLCDETILQPGALIRIKAPKLMGKTSLMIRILDSARSHNFKTVTLSLQLADADVFATLNQFLRWFCAVVSRSLGLPNRLSEYWDDVFGSNYNCTDYFESYLLAEIDTPLVLTLDDVDVVFNYPKIATDFFGLLRTWYQKAKYADKSSEVWQKLRLVVVHSTEVYIPLNINQSPFNVGLSIELPEFTPLQVQDLATRYQLDWGTQKVERLMGLIGGNPYLVQEALHHISCQDITLEQLLETATDEDGIYNDYLRRQLWNLQQYPDLVTGLARVVMSPTPVKLDPIQTFKLQSMGVVRFLDSQVVPSCQLYRQYFSDQLGQLRLNLIQEHRLGTIVSINAVDLAAKMEADSEQTQNLLDRDFQVISQLAQQYEGQILKSFGDGLLFYFPSTINAVNCAQEIQLTFIQITPPTSQPRLTYRIGIHFGDVIFNYADVTGTGVNIATRVQAETSPGCVGISQTVYEAVRSYLPLQPIEIGQRQFEGIEEPISLYQLTL</sequence>
<reference evidence="3" key="1">
    <citation type="submission" date="2021-05" db="EMBL/GenBank/DDBJ databases">
        <authorList>
            <person name="Pietrasiak N."/>
            <person name="Ward R."/>
            <person name="Stajich J.E."/>
            <person name="Kurbessoian T."/>
        </authorList>
    </citation>
    <scope>NUCLEOTIDE SEQUENCE</scope>
    <source>
        <strain evidence="3">CPER-KK1</strain>
    </source>
</reference>
<evidence type="ECO:0000259" key="2">
    <source>
        <dbReference type="PROSITE" id="PS50125"/>
    </source>
</evidence>
<dbReference type="PANTHER" id="PTHR43081">
    <property type="entry name" value="ADENYLATE CYCLASE, TERMINAL-DIFFERENTIATION SPECIFIC-RELATED"/>
    <property type="match status" value="1"/>
</dbReference>
<dbReference type="PANTHER" id="PTHR43081:SF19">
    <property type="entry name" value="PH-SENSITIVE ADENYLATE CYCLASE RV1264"/>
    <property type="match status" value="1"/>
</dbReference>
<dbReference type="Proteomes" id="UP000753908">
    <property type="component" value="Unassembled WGS sequence"/>
</dbReference>
<dbReference type="InterPro" id="IPR001054">
    <property type="entry name" value="A/G_cyclase"/>
</dbReference>
<dbReference type="Pfam" id="PF14516">
    <property type="entry name" value="AAA_35"/>
    <property type="match status" value="1"/>
</dbReference>
<dbReference type="CDD" id="cd00093">
    <property type="entry name" value="HTH_XRE"/>
    <property type="match status" value="1"/>
</dbReference>
<reference evidence="3" key="2">
    <citation type="journal article" date="2022" name="Microbiol. Resour. Announc.">
        <title>Metagenome Sequencing to Explore Phylogenomics of Terrestrial Cyanobacteria.</title>
        <authorList>
            <person name="Ward R.D."/>
            <person name="Stajich J.E."/>
            <person name="Johansen J.R."/>
            <person name="Huntemann M."/>
            <person name="Clum A."/>
            <person name="Foster B."/>
            <person name="Foster B."/>
            <person name="Roux S."/>
            <person name="Palaniappan K."/>
            <person name="Varghese N."/>
            <person name="Mukherjee S."/>
            <person name="Reddy T.B.K."/>
            <person name="Daum C."/>
            <person name="Copeland A."/>
            <person name="Chen I.A."/>
            <person name="Ivanova N.N."/>
            <person name="Kyrpides N.C."/>
            <person name="Shapiro N."/>
            <person name="Eloe-Fadrosh E.A."/>
            <person name="Pietrasiak N."/>
        </authorList>
    </citation>
    <scope>NUCLEOTIDE SEQUENCE</scope>
    <source>
        <strain evidence="3">CPER-KK1</strain>
    </source>
</reference>
<comment type="caution">
    <text evidence="3">The sequence shown here is derived from an EMBL/GenBank/DDBJ whole genome shotgun (WGS) entry which is preliminary data.</text>
</comment>
<dbReference type="PROSITE" id="PS50125">
    <property type="entry name" value="GUANYLATE_CYCLASE_2"/>
    <property type="match status" value="1"/>
</dbReference>
<dbReference type="EMBL" id="JAHHIF010000008">
    <property type="protein sequence ID" value="MBW4544331.1"/>
    <property type="molecule type" value="Genomic_DNA"/>
</dbReference>
<dbReference type="SUPFAM" id="SSF55073">
    <property type="entry name" value="Nucleotide cyclase"/>
    <property type="match status" value="1"/>
</dbReference>
<dbReference type="InterPro" id="IPR050697">
    <property type="entry name" value="Adenylyl/Guanylyl_Cyclase_3/4"/>
</dbReference>
<proteinExistence type="inferred from homology"/>
<feature type="domain" description="Guanylate cyclase" evidence="2">
    <location>
        <begin position="453"/>
        <end position="565"/>
    </location>
</feature>
<dbReference type="SUPFAM" id="SSF52540">
    <property type="entry name" value="P-loop containing nucleoside triphosphate hydrolases"/>
    <property type="match status" value="1"/>
</dbReference>
<dbReference type="CDD" id="cd07302">
    <property type="entry name" value="CHD"/>
    <property type="match status" value="1"/>
</dbReference>
<dbReference type="InterPro" id="IPR001387">
    <property type="entry name" value="Cro/C1-type_HTH"/>
</dbReference>
<evidence type="ECO:0000313" key="3">
    <source>
        <dbReference type="EMBL" id="MBW4544331.1"/>
    </source>
</evidence>
<name>A0A951PJ89_9CYAN</name>
<protein>
    <submittedName>
        <fullName evidence="3">AAA-like domain-containing protein</fullName>
    </submittedName>
</protein>